<evidence type="ECO:0000256" key="1">
    <source>
        <dbReference type="ARBA" id="ARBA00004141"/>
    </source>
</evidence>
<feature type="transmembrane region" description="Helical" evidence="10">
    <location>
        <begin position="483"/>
        <end position="501"/>
    </location>
</feature>
<evidence type="ECO:0000256" key="10">
    <source>
        <dbReference type="SAM" id="Phobius"/>
    </source>
</evidence>
<protein>
    <recommendedName>
        <fullName evidence="11">ABC transporter domain-containing protein</fullName>
    </recommendedName>
</protein>
<dbReference type="InterPro" id="IPR003593">
    <property type="entry name" value="AAA+_ATPase"/>
</dbReference>
<sequence length="1047" mass="114482">MPKATLPPTPDDLVKAVFKTGPPRQRAALTSKSIASIKRQITTTFFCAALCPFVMVGIVSVYCAWATTYFGTYGTLGLAPFTIKGQPPCVGHVICSNISASDRFNVPYWGGATVITGNSGSFSTDYPTGKLFFEPARLNDPVYIHTNWRQKPTTAEELNIFLGTWRTCEQWYTETYPLSKNSPYDRPSGAKGFLARDATYSSTPLGGWLNVLSKFNKSIKYESVLFSNEERAKFTPPNSLYVFNILQKRAWYLLGADPSVDTSLIGQRTGGNAVPLAQLAANVSANDVSPAFTPVTNASKIGLLGTIPTRYYIDFDPYSYATATTNANVTAVPWYAPVSTEDAMDDIIFDALSAARDKIGPIDKTVLSAYARDARGFFKVNAKIGAAVRDLPYGGVYFKKIDHAKRQYAYNLSIGSNDVLRNAKNFPSAGERQLLQVTQLSNAILRNSNSSLGAASITQGIRVFPRATGELFDTPYGNAKGTLLYPFGFSFLIPLFVIELVREKETRILIMMKMNGVSVTSYYFAHFLNFLATYAISAVVFLIAGVALSLKMFGGQSSVVVLLVLVLWGLSQVSLSFFLAAFFRRSRLALIIVFLLVLCSVMVAASFDNTLKSGTTFCTPYSLAAFKMDDPLTAVLVALVLQTPVLMLLASYLTAVLPSEFGVRRPWHFPITALFNGEAKARAAQADVEANIAKSISLDQDELAAEDADVKTERARVDNNQFDPKSPIVVRHMRKVYTGRSGAGPKLAVKDVTFAAEQGLVFGLLGPNGAGKATLISMLTGLYEASAGDATLAGFDIKTQTHEVYQRIGICPQFNILWAYHTVQEHLLFYARLKGIAAEDEARAVHQAIVNVALQEQWDVEVQYLSGGRRRRVGIAIALLGNPRVVFLDEPTTGLDPEVRRQIWDIVERTRNDKTIVLTTHSMEEAEALCQRVGIMAKGTLRCLSDPTSLKRNYGSGFRIHINTQRGDIQRASTFVEALLPAGWTKIDSFATNALYEFPAAGGRLSELFAAIEAGKAQHGILDWGVGQTTLEDVFVRLIGEDDAGAD</sequence>
<feature type="transmembrane region" description="Helical" evidence="10">
    <location>
        <begin position="41"/>
        <end position="62"/>
    </location>
</feature>
<comment type="subcellular location">
    <subcellularLocation>
        <location evidence="1">Membrane</location>
        <topology evidence="1">Multi-pass membrane protein</topology>
    </subcellularLocation>
</comment>
<evidence type="ECO:0000256" key="9">
    <source>
        <dbReference type="ARBA" id="ARBA00023136"/>
    </source>
</evidence>
<evidence type="ECO:0000256" key="6">
    <source>
        <dbReference type="ARBA" id="ARBA00022741"/>
    </source>
</evidence>
<evidence type="ECO:0000256" key="3">
    <source>
        <dbReference type="ARBA" id="ARBA00022448"/>
    </source>
</evidence>
<evidence type="ECO:0000256" key="5">
    <source>
        <dbReference type="ARBA" id="ARBA00022737"/>
    </source>
</evidence>
<organism evidence="12 13">
    <name type="scientific">Polyrhizophydium stewartii</name>
    <dbReference type="NCBI Taxonomy" id="2732419"/>
    <lineage>
        <taxon>Eukaryota</taxon>
        <taxon>Fungi</taxon>
        <taxon>Fungi incertae sedis</taxon>
        <taxon>Chytridiomycota</taxon>
        <taxon>Chytridiomycota incertae sedis</taxon>
        <taxon>Chytridiomycetes</taxon>
        <taxon>Rhizophydiales</taxon>
        <taxon>Rhizophydiales incertae sedis</taxon>
        <taxon>Polyrhizophydium</taxon>
    </lineage>
</organism>
<dbReference type="InterPro" id="IPR026082">
    <property type="entry name" value="ABCA"/>
</dbReference>
<keyword evidence="13" id="KW-1185">Reference proteome</keyword>
<feature type="domain" description="ABC transporter" evidence="11">
    <location>
        <begin position="728"/>
        <end position="963"/>
    </location>
</feature>
<keyword evidence="9 10" id="KW-0472">Membrane</keyword>
<name>A0ABR4N377_9FUNG</name>
<evidence type="ECO:0000256" key="4">
    <source>
        <dbReference type="ARBA" id="ARBA00022692"/>
    </source>
</evidence>
<evidence type="ECO:0000256" key="8">
    <source>
        <dbReference type="ARBA" id="ARBA00022989"/>
    </source>
</evidence>
<keyword evidence="5" id="KW-0677">Repeat</keyword>
<feature type="transmembrane region" description="Helical" evidence="10">
    <location>
        <begin position="588"/>
        <end position="607"/>
    </location>
</feature>
<comment type="similarity">
    <text evidence="2">Belongs to the ABC transporter superfamily. ABCA family.</text>
</comment>
<comment type="caution">
    <text evidence="12">The sequence shown here is derived from an EMBL/GenBank/DDBJ whole genome shotgun (WGS) entry which is preliminary data.</text>
</comment>
<evidence type="ECO:0000256" key="7">
    <source>
        <dbReference type="ARBA" id="ARBA00022840"/>
    </source>
</evidence>
<gene>
    <name evidence="12" type="ORF">HK105_206531</name>
</gene>
<dbReference type="Proteomes" id="UP001527925">
    <property type="component" value="Unassembled WGS sequence"/>
</dbReference>
<proteinExistence type="inferred from homology"/>
<dbReference type="SUPFAM" id="SSF52540">
    <property type="entry name" value="P-loop containing nucleoside triphosphate hydrolases"/>
    <property type="match status" value="1"/>
</dbReference>
<keyword evidence="6" id="KW-0547">Nucleotide-binding</keyword>
<dbReference type="CDD" id="cd03263">
    <property type="entry name" value="ABC_subfamily_A"/>
    <property type="match status" value="1"/>
</dbReference>
<keyword evidence="4 10" id="KW-0812">Transmembrane</keyword>
<dbReference type="Pfam" id="PF00005">
    <property type="entry name" value="ABC_tran"/>
    <property type="match status" value="1"/>
</dbReference>
<dbReference type="EMBL" id="JADGIZ020000039">
    <property type="protein sequence ID" value="KAL2913940.1"/>
    <property type="molecule type" value="Genomic_DNA"/>
</dbReference>
<evidence type="ECO:0000256" key="2">
    <source>
        <dbReference type="ARBA" id="ARBA00008869"/>
    </source>
</evidence>
<keyword evidence="7" id="KW-0067">ATP-binding</keyword>
<keyword evidence="3" id="KW-0813">Transport</keyword>
<dbReference type="SMART" id="SM00382">
    <property type="entry name" value="AAA"/>
    <property type="match status" value="1"/>
</dbReference>
<feature type="transmembrane region" description="Helical" evidence="10">
    <location>
        <begin position="632"/>
        <end position="657"/>
    </location>
</feature>
<reference evidence="12 13" key="1">
    <citation type="submission" date="2023-09" db="EMBL/GenBank/DDBJ databases">
        <title>Pangenome analysis of Batrachochytrium dendrobatidis and related Chytrids.</title>
        <authorList>
            <person name="Yacoub M.N."/>
            <person name="Stajich J.E."/>
            <person name="James T.Y."/>
        </authorList>
    </citation>
    <scope>NUCLEOTIDE SEQUENCE [LARGE SCALE GENOMIC DNA]</scope>
    <source>
        <strain evidence="12 13">JEL0888</strain>
    </source>
</reference>
<feature type="transmembrane region" description="Helical" evidence="10">
    <location>
        <begin position="559"/>
        <end position="581"/>
    </location>
</feature>
<feature type="transmembrane region" description="Helical" evidence="10">
    <location>
        <begin position="522"/>
        <end position="547"/>
    </location>
</feature>
<dbReference type="Gene3D" id="3.40.50.300">
    <property type="entry name" value="P-loop containing nucleotide triphosphate hydrolases"/>
    <property type="match status" value="1"/>
</dbReference>
<dbReference type="InterPro" id="IPR013525">
    <property type="entry name" value="ABC2_TM"/>
</dbReference>
<dbReference type="InterPro" id="IPR027417">
    <property type="entry name" value="P-loop_NTPase"/>
</dbReference>
<dbReference type="PROSITE" id="PS50893">
    <property type="entry name" value="ABC_TRANSPORTER_2"/>
    <property type="match status" value="1"/>
</dbReference>
<evidence type="ECO:0000313" key="13">
    <source>
        <dbReference type="Proteomes" id="UP001527925"/>
    </source>
</evidence>
<dbReference type="PANTHER" id="PTHR19229">
    <property type="entry name" value="ATP-BINDING CASSETTE TRANSPORTER SUBFAMILY A ABCA"/>
    <property type="match status" value="1"/>
</dbReference>
<accession>A0ABR4N377</accession>
<dbReference type="Pfam" id="PF12698">
    <property type="entry name" value="ABC2_membrane_3"/>
    <property type="match status" value="1"/>
</dbReference>
<evidence type="ECO:0000313" key="12">
    <source>
        <dbReference type="EMBL" id="KAL2913940.1"/>
    </source>
</evidence>
<keyword evidence="8 10" id="KW-1133">Transmembrane helix</keyword>
<dbReference type="PANTHER" id="PTHR19229:SF36">
    <property type="entry name" value="ATP-BINDING CASSETTE SUB-FAMILY A MEMBER 2"/>
    <property type="match status" value="1"/>
</dbReference>
<evidence type="ECO:0000259" key="11">
    <source>
        <dbReference type="PROSITE" id="PS50893"/>
    </source>
</evidence>
<dbReference type="InterPro" id="IPR003439">
    <property type="entry name" value="ABC_transporter-like_ATP-bd"/>
</dbReference>